<proteinExistence type="predicted"/>
<protein>
    <submittedName>
        <fullName evidence="2">Uncharacterized protein</fullName>
    </submittedName>
</protein>
<dbReference type="EMBL" id="CP062006">
    <property type="protein sequence ID" value="QTC87918.1"/>
    <property type="molecule type" value="Genomic_DNA"/>
</dbReference>
<evidence type="ECO:0000313" key="2">
    <source>
        <dbReference type="EMBL" id="QTC87918.1"/>
    </source>
</evidence>
<evidence type="ECO:0000313" key="3">
    <source>
        <dbReference type="Proteomes" id="UP000663942"/>
    </source>
</evidence>
<keyword evidence="3" id="KW-1185">Reference proteome</keyword>
<sequence>MADGHIQLRNEPSPFDAVRINIEDLFTQAKGFLDGDPVTSQAVADEIGALLAEIRQAEKAADEARKLENKPFDDGKAEVQERYGLSPISLKEPKTCRQCGKERCVEAERKLAEAERLNDRAADLMRQCTDPERFVGASTLNVYANMRAWLSDLSKEAERG</sequence>
<dbReference type="Proteomes" id="UP000663942">
    <property type="component" value="Chromosome"/>
</dbReference>
<organism evidence="2 3">
    <name type="scientific">Brevundimonas pondensis</name>
    <dbReference type="NCBI Taxonomy" id="2774189"/>
    <lineage>
        <taxon>Bacteria</taxon>
        <taxon>Pseudomonadati</taxon>
        <taxon>Pseudomonadota</taxon>
        <taxon>Alphaproteobacteria</taxon>
        <taxon>Caulobacterales</taxon>
        <taxon>Caulobacteraceae</taxon>
        <taxon>Brevundimonas</taxon>
    </lineage>
</organism>
<gene>
    <name evidence="2" type="ORF">IFE19_00440</name>
</gene>
<keyword evidence="1" id="KW-0175">Coiled coil</keyword>
<dbReference type="RefSeq" id="WP_207824707.1">
    <property type="nucleotide sequence ID" value="NZ_CP062006.1"/>
</dbReference>
<reference evidence="2 3" key="1">
    <citation type="submission" date="2020-09" db="EMBL/GenBank/DDBJ databases">
        <title>Brevundimonas sp. LVF1 isolated from an oligotrophic pond in Goettingen, Germany.</title>
        <authorList>
            <person name="Friedrich I."/>
            <person name="Klassen A."/>
            <person name="Neubauer H."/>
            <person name="Schneider D."/>
            <person name="Hertel R."/>
            <person name="Daniel R."/>
        </authorList>
    </citation>
    <scope>NUCLEOTIDE SEQUENCE [LARGE SCALE GENOMIC DNA]</scope>
    <source>
        <strain evidence="2 3">LVF1</strain>
    </source>
</reference>
<name>A0ABX7SNA6_9CAUL</name>
<evidence type="ECO:0000256" key="1">
    <source>
        <dbReference type="SAM" id="Coils"/>
    </source>
</evidence>
<accession>A0ABX7SNA6</accession>
<feature type="coiled-coil region" evidence="1">
    <location>
        <begin position="97"/>
        <end position="127"/>
    </location>
</feature>